<dbReference type="SFLD" id="SFLDS00029">
    <property type="entry name" value="Radical_SAM"/>
    <property type="match status" value="1"/>
</dbReference>
<dbReference type="SFLD" id="SFLDG01067">
    <property type="entry name" value="SPASM/twitch_domain_containing"/>
    <property type="match status" value="1"/>
</dbReference>
<dbReference type="AlphaFoldDB" id="A0A6N9TQW7"/>
<keyword evidence="6" id="KW-0411">Iron-sulfur</keyword>
<dbReference type="RefSeq" id="WP_163297989.1">
    <property type="nucleotide sequence ID" value="NZ_JAAGRR010000019.1"/>
</dbReference>
<dbReference type="InterPro" id="IPR034457">
    <property type="entry name" value="Organic_radical-activating"/>
</dbReference>
<dbReference type="SFLD" id="SFLDG01109">
    <property type="entry name" value="Uncharacterised_Radical_SAM_Su"/>
    <property type="match status" value="1"/>
</dbReference>
<sequence length="380" mass="41721">PVGWDPDRDEMVALDEDPFRPGAPVQAVAAFMAPAHTQTALAAFQRTRPDLAPLPLFAYTAVGWWKGRFWAAGFRSDPDPRQDPARFDPERIRRRAAAAMKAAPGNRLVQHLGKCALTYACPAARNYFLGRWEAPLPASPACNARCLGCLSLQGPGGPQRPQERIRFTPTADEIAGVAVPHLERAPRPVVSFGQGCEGEPLLQAALLEEAIRAIRARTRRGTVNLNSNASRPGAVERLAAAGLDSLRISLNSARPDRYAAYYRPVGYVFDDVVETWRRAKRAGLFVSLNYFVFPGLSDQEAEAAALEDLVGELGLDLIQLRNHNIDPDWFLEQVPDRADEPRIGVRALVRRLAARFPALRIGYFNPCLDALPAPGLRPPA</sequence>
<keyword evidence="4" id="KW-0479">Metal-binding</keyword>
<dbReference type="Pfam" id="PF04055">
    <property type="entry name" value="Radical_SAM"/>
    <property type="match status" value="1"/>
</dbReference>
<feature type="domain" description="Radical SAM core" evidence="7">
    <location>
        <begin position="128"/>
        <end position="357"/>
    </location>
</feature>
<evidence type="ECO:0000313" key="9">
    <source>
        <dbReference type="Proteomes" id="UP000469346"/>
    </source>
</evidence>
<organism evidence="8 9">
    <name type="scientific">Dissulfurirhabdus thermomarina</name>
    <dbReference type="NCBI Taxonomy" id="1765737"/>
    <lineage>
        <taxon>Bacteria</taxon>
        <taxon>Deltaproteobacteria</taxon>
        <taxon>Dissulfurirhabdaceae</taxon>
        <taxon>Dissulfurirhabdus</taxon>
    </lineage>
</organism>
<dbReference type="EMBL" id="JAAGRR010000019">
    <property type="protein sequence ID" value="NDY41837.1"/>
    <property type="molecule type" value="Genomic_DNA"/>
</dbReference>
<evidence type="ECO:0000256" key="6">
    <source>
        <dbReference type="ARBA" id="ARBA00023014"/>
    </source>
</evidence>
<reference evidence="8 9" key="1">
    <citation type="submission" date="2020-02" db="EMBL/GenBank/DDBJ databases">
        <title>Comparative genomics of sulfur disproportionating microorganisms.</title>
        <authorList>
            <person name="Ward L.M."/>
            <person name="Bertran E."/>
            <person name="Johnston D.T."/>
        </authorList>
    </citation>
    <scope>NUCLEOTIDE SEQUENCE [LARGE SCALE GENOMIC DNA]</scope>
    <source>
        <strain evidence="8 9">DSM 100025</strain>
    </source>
</reference>
<dbReference type="InterPro" id="IPR007197">
    <property type="entry name" value="rSAM"/>
</dbReference>
<dbReference type="GO" id="GO:0046872">
    <property type="term" value="F:metal ion binding"/>
    <property type="evidence" value="ECO:0007669"/>
    <property type="project" value="UniProtKB-KW"/>
</dbReference>
<protein>
    <submittedName>
        <fullName evidence="8">Radical SAM protein</fullName>
    </submittedName>
</protein>
<dbReference type="GO" id="GO:0003824">
    <property type="term" value="F:catalytic activity"/>
    <property type="evidence" value="ECO:0007669"/>
    <property type="project" value="InterPro"/>
</dbReference>
<feature type="non-terminal residue" evidence="8">
    <location>
        <position position="1"/>
    </location>
</feature>
<dbReference type="PROSITE" id="PS51918">
    <property type="entry name" value="RADICAL_SAM"/>
    <property type="match status" value="1"/>
</dbReference>
<name>A0A6N9TQW7_DISTH</name>
<dbReference type="Gene3D" id="3.20.20.70">
    <property type="entry name" value="Aldolase class I"/>
    <property type="match status" value="1"/>
</dbReference>
<comment type="cofactor">
    <cofactor evidence="1">
        <name>[4Fe-4S] cluster</name>
        <dbReference type="ChEBI" id="CHEBI:49883"/>
    </cofactor>
</comment>
<comment type="caution">
    <text evidence="8">The sequence shown here is derived from an EMBL/GenBank/DDBJ whole genome shotgun (WGS) entry which is preliminary data.</text>
</comment>
<evidence type="ECO:0000256" key="5">
    <source>
        <dbReference type="ARBA" id="ARBA00023004"/>
    </source>
</evidence>
<keyword evidence="2" id="KW-0004">4Fe-4S</keyword>
<keyword evidence="3" id="KW-0949">S-adenosyl-L-methionine</keyword>
<dbReference type="GO" id="GO:0051539">
    <property type="term" value="F:4 iron, 4 sulfur cluster binding"/>
    <property type="evidence" value="ECO:0007669"/>
    <property type="project" value="UniProtKB-KW"/>
</dbReference>
<dbReference type="Proteomes" id="UP000469346">
    <property type="component" value="Unassembled WGS sequence"/>
</dbReference>
<keyword evidence="5" id="KW-0408">Iron</keyword>
<evidence type="ECO:0000256" key="3">
    <source>
        <dbReference type="ARBA" id="ARBA00022691"/>
    </source>
</evidence>
<accession>A0A6N9TQW7</accession>
<evidence type="ECO:0000256" key="2">
    <source>
        <dbReference type="ARBA" id="ARBA00022485"/>
    </source>
</evidence>
<evidence type="ECO:0000256" key="4">
    <source>
        <dbReference type="ARBA" id="ARBA00022723"/>
    </source>
</evidence>
<evidence type="ECO:0000259" key="7">
    <source>
        <dbReference type="PROSITE" id="PS51918"/>
    </source>
</evidence>
<dbReference type="PANTHER" id="PTHR30352">
    <property type="entry name" value="PYRUVATE FORMATE-LYASE-ACTIVATING ENZYME"/>
    <property type="match status" value="1"/>
</dbReference>
<proteinExistence type="predicted"/>
<dbReference type="InterPro" id="IPR058240">
    <property type="entry name" value="rSAM_sf"/>
</dbReference>
<gene>
    <name evidence="8" type="ORF">G3N55_03075</name>
</gene>
<evidence type="ECO:0000256" key="1">
    <source>
        <dbReference type="ARBA" id="ARBA00001966"/>
    </source>
</evidence>
<evidence type="ECO:0000313" key="8">
    <source>
        <dbReference type="EMBL" id="NDY41837.1"/>
    </source>
</evidence>
<dbReference type="PANTHER" id="PTHR30352:SF5">
    <property type="entry name" value="PYRUVATE FORMATE-LYASE 1-ACTIVATING ENZYME"/>
    <property type="match status" value="1"/>
</dbReference>
<dbReference type="InterPro" id="IPR013785">
    <property type="entry name" value="Aldolase_TIM"/>
</dbReference>
<dbReference type="SUPFAM" id="SSF102114">
    <property type="entry name" value="Radical SAM enzymes"/>
    <property type="match status" value="1"/>
</dbReference>
<dbReference type="CDD" id="cd01335">
    <property type="entry name" value="Radical_SAM"/>
    <property type="match status" value="1"/>
</dbReference>
<keyword evidence="9" id="KW-1185">Reference proteome</keyword>